<dbReference type="EMBL" id="MVBM01000001">
    <property type="protein sequence ID" value="OOK82255.1"/>
    <property type="molecule type" value="Genomic_DNA"/>
</dbReference>
<dbReference type="GO" id="GO:0006633">
    <property type="term" value="P:fatty acid biosynthetic process"/>
    <property type="evidence" value="ECO:0007669"/>
    <property type="project" value="TreeGrafter"/>
</dbReference>
<name>A0A1V3XSS8_MYCKA</name>
<dbReference type="InterPro" id="IPR020841">
    <property type="entry name" value="PKS_Beta-ketoAc_synthase_dom"/>
</dbReference>
<keyword evidence="1" id="KW-0596">Phosphopantetheine</keyword>
<gene>
    <name evidence="5" type="ORF">BZL30_0665</name>
</gene>
<evidence type="ECO:0000256" key="1">
    <source>
        <dbReference type="ARBA" id="ARBA00022450"/>
    </source>
</evidence>
<dbReference type="Pfam" id="PF16197">
    <property type="entry name" value="KAsynt_C_assoc"/>
    <property type="match status" value="1"/>
</dbReference>
<evidence type="ECO:0000259" key="4">
    <source>
        <dbReference type="PROSITE" id="PS52004"/>
    </source>
</evidence>
<keyword evidence="2" id="KW-0597">Phosphoprotein</keyword>
<dbReference type="GO" id="GO:0071770">
    <property type="term" value="P:DIM/DIP cell wall layer assembly"/>
    <property type="evidence" value="ECO:0007669"/>
    <property type="project" value="TreeGrafter"/>
</dbReference>
<reference evidence="5 6" key="1">
    <citation type="submission" date="2017-02" db="EMBL/GenBank/DDBJ databases">
        <title>Complete genome sequences of Mycobacterium kansasii strains isolated from rhesus macaques.</title>
        <authorList>
            <person name="Panda A."/>
            <person name="Nagaraj S."/>
            <person name="Zhao X."/>
            <person name="Tettelin H."/>
            <person name="Detolla L.J."/>
        </authorList>
    </citation>
    <scope>NUCLEOTIDE SEQUENCE [LARGE SCALE GENOMIC DNA]</scope>
    <source>
        <strain evidence="5 6">11-3813</strain>
    </source>
</reference>
<dbReference type="InterPro" id="IPR032821">
    <property type="entry name" value="PKS_assoc"/>
</dbReference>
<evidence type="ECO:0000256" key="3">
    <source>
        <dbReference type="ARBA" id="ARBA00023268"/>
    </source>
</evidence>
<dbReference type="Proteomes" id="UP000189229">
    <property type="component" value="Unassembled WGS sequence"/>
</dbReference>
<keyword evidence="3" id="KW-0511">Multifunctional enzyme</keyword>
<dbReference type="CDD" id="cd00833">
    <property type="entry name" value="PKS"/>
    <property type="match status" value="1"/>
</dbReference>
<dbReference type="SUPFAM" id="SSF53901">
    <property type="entry name" value="Thiolase-like"/>
    <property type="match status" value="1"/>
</dbReference>
<sequence length="223" mass="22675">MNYVEAHGTGTVLGDPIEFEALASTYGRGQGSCALGAVKTNIGHLEAAAGIAGFIKAALAVQHATIPPNLHFSQWNPGIDAAPTRFFVPTENTAWPATEGGGGPRRAAVSSFGLGGTNAHVIIEQGPELTPASDAGSHPDTHPDAQVSTLVVTGKTAQRVAATAAVLAEWMDGPGAAVALADVAHTVNHHRARHAKHGIVVARQRAQAVAGLRALAAGQHSPA</sequence>
<dbReference type="InterPro" id="IPR016039">
    <property type="entry name" value="Thiolase-like"/>
</dbReference>
<dbReference type="GO" id="GO:0005886">
    <property type="term" value="C:plasma membrane"/>
    <property type="evidence" value="ECO:0007669"/>
    <property type="project" value="TreeGrafter"/>
</dbReference>
<evidence type="ECO:0000313" key="5">
    <source>
        <dbReference type="EMBL" id="OOK82255.1"/>
    </source>
</evidence>
<dbReference type="Pfam" id="PF02801">
    <property type="entry name" value="Ketoacyl-synt_C"/>
    <property type="match status" value="1"/>
</dbReference>
<dbReference type="AlphaFoldDB" id="A0A1V3XSS8"/>
<evidence type="ECO:0000313" key="6">
    <source>
        <dbReference type="Proteomes" id="UP000189229"/>
    </source>
</evidence>
<dbReference type="SMART" id="SM00825">
    <property type="entry name" value="PKS_KS"/>
    <property type="match status" value="1"/>
</dbReference>
<dbReference type="PANTHER" id="PTHR43775:SF37">
    <property type="entry name" value="SI:DKEY-61P9.11"/>
    <property type="match status" value="1"/>
</dbReference>
<feature type="domain" description="Ketosynthase family 3 (KS3)" evidence="4">
    <location>
        <begin position="1"/>
        <end position="125"/>
    </location>
</feature>
<dbReference type="Gene3D" id="1.10.1240.100">
    <property type="match status" value="1"/>
</dbReference>
<accession>A0A1V3XSS8</accession>
<organism evidence="5 6">
    <name type="scientific">Mycobacterium kansasii</name>
    <dbReference type="NCBI Taxonomy" id="1768"/>
    <lineage>
        <taxon>Bacteria</taxon>
        <taxon>Bacillati</taxon>
        <taxon>Actinomycetota</taxon>
        <taxon>Actinomycetes</taxon>
        <taxon>Mycobacteriales</taxon>
        <taxon>Mycobacteriaceae</taxon>
        <taxon>Mycobacterium</taxon>
    </lineage>
</organism>
<proteinExistence type="predicted"/>
<dbReference type="GO" id="GO:0005737">
    <property type="term" value="C:cytoplasm"/>
    <property type="evidence" value="ECO:0007669"/>
    <property type="project" value="TreeGrafter"/>
</dbReference>
<protein>
    <submittedName>
        <fullName evidence="5">Beta-ketoacyl synthase, C-terminal domain protein</fullName>
    </submittedName>
</protein>
<evidence type="ECO:0000256" key="2">
    <source>
        <dbReference type="ARBA" id="ARBA00022553"/>
    </source>
</evidence>
<dbReference type="InterPro" id="IPR050091">
    <property type="entry name" value="PKS_NRPS_Biosynth_Enz"/>
</dbReference>
<comment type="caution">
    <text evidence="5">The sequence shown here is derived from an EMBL/GenBank/DDBJ whole genome shotgun (WGS) entry which is preliminary data.</text>
</comment>
<dbReference type="InterPro" id="IPR014031">
    <property type="entry name" value="Ketoacyl_synth_C"/>
</dbReference>
<dbReference type="GO" id="GO:0004312">
    <property type="term" value="F:fatty acid synthase activity"/>
    <property type="evidence" value="ECO:0007669"/>
    <property type="project" value="TreeGrafter"/>
</dbReference>
<dbReference type="PANTHER" id="PTHR43775">
    <property type="entry name" value="FATTY ACID SYNTHASE"/>
    <property type="match status" value="1"/>
</dbReference>
<dbReference type="Gene3D" id="3.40.47.10">
    <property type="match status" value="1"/>
</dbReference>
<dbReference type="PROSITE" id="PS52004">
    <property type="entry name" value="KS3_2"/>
    <property type="match status" value="1"/>
</dbReference>